<dbReference type="SUPFAM" id="SSF88659">
    <property type="entry name" value="Sigma3 and sigma4 domains of RNA polymerase sigma factors"/>
    <property type="match status" value="1"/>
</dbReference>
<keyword evidence="4" id="KW-0804">Transcription</keyword>
<sequence length="228" mass="25007">MTIADVSQDVLPNAAKAPRTTSAGAPSGAHPQTHGFKRAPLSARQFSAIDKSELGHLLTAAQHGDTQAFAQFYRRTSSLILGAILHIVNNRAAAEDILHDVYVTLWQRNVIFDPLRGDVLPWTLTIARHKAISHLRGHKHHALLDDVLMASLSADNALPSEIFETKRASQRLSDALRGLSTRHRHAITVAYFGGFSYSELATVLGVPEGTAKSWIRRGIASLRQMLER</sequence>
<evidence type="ECO:0000259" key="6">
    <source>
        <dbReference type="Pfam" id="PF04542"/>
    </source>
</evidence>
<evidence type="ECO:0000259" key="7">
    <source>
        <dbReference type="Pfam" id="PF08281"/>
    </source>
</evidence>
<feature type="domain" description="RNA polymerase sigma-70 region 2" evidence="6">
    <location>
        <begin position="72"/>
        <end position="139"/>
    </location>
</feature>
<dbReference type="GO" id="GO:0003677">
    <property type="term" value="F:DNA binding"/>
    <property type="evidence" value="ECO:0007669"/>
    <property type="project" value="InterPro"/>
</dbReference>
<dbReference type="Gene3D" id="1.10.10.10">
    <property type="entry name" value="Winged helix-like DNA-binding domain superfamily/Winged helix DNA-binding domain"/>
    <property type="match status" value="1"/>
</dbReference>
<feature type="domain" description="RNA polymerase sigma factor 70 region 4 type 2" evidence="7">
    <location>
        <begin position="170"/>
        <end position="221"/>
    </location>
</feature>
<dbReference type="NCBIfam" id="TIGR02937">
    <property type="entry name" value="sigma70-ECF"/>
    <property type="match status" value="1"/>
</dbReference>
<dbReference type="InterPro" id="IPR013249">
    <property type="entry name" value="RNA_pol_sigma70_r4_t2"/>
</dbReference>
<dbReference type="InterPro" id="IPR013324">
    <property type="entry name" value="RNA_pol_sigma_r3/r4-like"/>
</dbReference>
<dbReference type="Pfam" id="PF04542">
    <property type="entry name" value="Sigma70_r2"/>
    <property type="match status" value="1"/>
</dbReference>
<keyword evidence="3" id="KW-0731">Sigma factor</keyword>
<dbReference type="InterPro" id="IPR014284">
    <property type="entry name" value="RNA_pol_sigma-70_dom"/>
</dbReference>
<evidence type="ECO:0000313" key="8">
    <source>
        <dbReference type="EMBL" id="VVE65300.1"/>
    </source>
</evidence>
<dbReference type="Pfam" id="PF08281">
    <property type="entry name" value="Sigma70_r4_2"/>
    <property type="match status" value="1"/>
</dbReference>
<proteinExistence type="inferred from homology"/>
<evidence type="ECO:0000256" key="1">
    <source>
        <dbReference type="ARBA" id="ARBA00010641"/>
    </source>
</evidence>
<gene>
    <name evidence="8" type="primary">sigK_2</name>
    <name evidence="8" type="ORF">PAN31117_01823</name>
</gene>
<dbReference type="EMBL" id="CABPSP010000004">
    <property type="protein sequence ID" value="VVE65300.1"/>
    <property type="molecule type" value="Genomic_DNA"/>
</dbReference>
<evidence type="ECO:0000256" key="2">
    <source>
        <dbReference type="ARBA" id="ARBA00023015"/>
    </source>
</evidence>
<protein>
    <submittedName>
        <fullName evidence="8">ECF RNA polymerase sigma factor SigK</fullName>
    </submittedName>
</protein>
<dbReference type="GO" id="GO:0006352">
    <property type="term" value="P:DNA-templated transcription initiation"/>
    <property type="evidence" value="ECO:0007669"/>
    <property type="project" value="InterPro"/>
</dbReference>
<dbReference type="InterPro" id="IPR013325">
    <property type="entry name" value="RNA_pol_sigma_r2"/>
</dbReference>
<dbReference type="InterPro" id="IPR007627">
    <property type="entry name" value="RNA_pol_sigma70_r2"/>
</dbReference>
<dbReference type="InterPro" id="IPR039425">
    <property type="entry name" value="RNA_pol_sigma-70-like"/>
</dbReference>
<dbReference type="InterPro" id="IPR036388">
    <property type="entry name" value="WH-like_DNA-bd_sf"/>
</dbReference>
<evidence type="ECO:0000313" key="9">
    <source>
        <dbReference type="Proteomes" id="UP000383122"/>
    </source>
</evidence>
<dbReference type="RefSeq" id="WP_150737899.1">
    <property type="nucleotide sequence ID" value="NZ_CABPSP010000004.1"/>
</dbReference>
<keyword evidence="2" id="KW-0805">Transcription regulation</keyword>
<dbReference type="PANTHER" id="PTHR43133">
    <property type="entry name" value="RNA POLYMERASE ECF-TYPE SIGMA FACTO"/>
    <property type="match status" value="1"/>
</dbReference>
<dbReference type="SUPFAM" id="SSF88946">
    <property type="entry name" value="Sigma2 domain of RNA polymerase sigma factors"/>
    <property type="match status" value="1"/>
</dbReference>
<dbReference type="AlphaFoldDB" id="A0A5E4ZZC3"/>
<dbReference type="OrthoDB" id="9784272at2"/>
<dbReference type="GO" id="GO:0016987">
    <property type="term" value="F:sigma factor activity"/>
    <property type="evidence" value="ECO:0007669"/>
    <property type="project" value="UniProtKB-KW"/>
</dbReference>
<dbReference type="Gene3D" id="1.10.1740.10">
    <property type="match status" value="1"/>
</dbReference>
<dbReference type="PANTHER" id="PTHR43133:SF62">
    <property type="entry name" value="RNA POLYMERASE SIGMA FACTOR SIGZ"/>
    <property type="match status" value="1"/>
</dbReference>
<reference evidence="8 9" key="1">
    <citation type="submission" date="2019-08" db="EMBL/GenBank/DDBJ databases">
        <authorList>
            <person name="Peeters C."/>
        </authorList>
    </citation>
    <scope>NUCLEOTIDE SEQUENCE [LARGE SCALE GENOMIC DNA]</scope>
    <source>
        <strain evidence="8 9">LMG 31117</strain>
    </source>
</reference>
<evidence type="ECO:0000256" key="4">
    <source>
        <dbReference type="ARBA" id="ARBA00023163"/>
    </source>
</evidence>
<evidence type="ECO:0000256" key="5">
    <source>
        <dbReference type="SAM" id="MobiDB-lite"/>
    </source>
</evidence>
<comment type="similarity">
    <text evidence="1">Belongs to the sigma-70 factor family. ECF subfamily.</text>
</comment>
<evidence type="ECO:0000256" key="3">
    <source>
        <dbReference type="ARBA" id="ARBA00023082"/>
    </source>
</evidence>
<dbReference type="CDD" id="cd06171">
    <property type="entry name" value="Sigma70_r4"/>
    <property type="match status" value="1"/>
</dbReference>
<feature type="region of interest" description="Disordered" evidence="5">
    <location>
        <begin position="14"/>
        <end position="35"/>
    </location>
</feature>
<accession>A0A5E4ZZC3</accession>
<dbReference type="Proteomes" id="UP000383122">
    <property type="component" value="Unassembled WGS sequence"/>
</dbReference>
<name>A0A5E4ZZC3_9BURK</name>
<organism evidence="8 9">
    <name type="scientific">Pandoraea anapnoica</name>
    <dbReference type="NCBI Taxonomy" id="2508301"/>
    <lineage>
        <taxon>Bacteria</taxon>
        <taxon>Pseudomonadati</taxon>
        <taxon>Pseudomonadota</taxon>
        <taxon>Betaproteobacteria</taxon>
        <taxon>Burkholderiales</taxon>
        <taxon>Burkholderiaceae</taxon>
        <taxon>Pandoraea</taxon>
    </lineage>
</organism>
<keyword evidence="9" id="KW-1185">Reference proteome</keyword>